<dbReference type="GO" id="GO:0003842">
    <property type="term" value="F:L-glutamate gamma-semialdehyde dehydrogenase activity"/>
    <property type="evidence" value="ECO:0007669"/>
    <property type="project" value="UniProtKB-EC"/>
</dbReference>
<comment type="similarity">
    <text evidence="2">Belongs to the aldehyde dehydrogenase family.</text>
</comment>
<dbReference type="Gene3D" id="3.40.309.10">
    <property type="entry name" value="Aldehyde Dehydrogenase, Chain A, domain 2"/>
    <property type="match status" value="1"/>
</dbReference>
<dbReference type="InterPro" id="IPR050485">
    <property type="entry name" value="Proline_metab_enzyme"/>
</dbReference>
<dbReference type="PANTHER" id="PTHR42862:SF1">
    <property type="entry name" value="DELTA-1-PYRROLINE-5-CARBOXYLATE DEHYDROGENASE 2, ISOFORM A-RELATED"/>
    <property type="match status" value="1"/>
</dbReference>
<dbReference type="InterPro" id="IPR015590">
    <property type="entry name" value="Aldehyde_DH_dom"/>
</dbReference>
<dbReference type="EC" id="1.2.1.88" evidence="3"/>
<feature type="domain" description="Aldehyde dehydrogenase" evidence="12">
    <location>
        <begin position="108"/>
        <end position="565"/>
    </location>
</feature>
<evidence type="ECO:0000256" key="1">
    <source>
        <dbReference type="ARBA" id="ARBA00004786"/>
    </source>
</evidence>
<dbReference type="InterPro" id="IPR016161">
    <property type="entry name" value="Ald_DH/histidinol_DH"/>
</dbReference>
<evidence type="ECO:0000256" key="3">
    <source>
        <dbReference type="ARBA" id="ARBA00012884"/>
    </source>
</evidence>
<evidence type="ECO:0000256" key="11">
    <source>
        <dbReference type="SAM" id="MobiDB-lite"/>
    </source>
</evidence>
<evidence type="ECO:0000313" key="14">
    <source>
        <dbReference type="Proteomes" id="UP000268350"/>
    </source>
</evidence>
<keyword evidence="7" id="KW-0642">Proline metabolism</keyword>
<proteinExistence type="inferred from homology"/>
<dbReference type="InterPro" id="IPR016163">
    <property type="entry name" value="Ald_DH_C"/>
</dbReference>
<dbReference type="InterPro" id="IPR016162">
    <property type="entry name" value="Ald_DH_N"/>
</dbReference>
<dbReference type="PANTHER" id="PTHR42862">
    <property type="entry name" value="DELTA-1-PYRROLINE-5-CARBOXYLATE DEHYDROGENASE 1, ISOFORM A-RELATED"/>
    <property type="match status" value="1"/>
</dbReference>
<dbReference type="Pfam" id="PF00171">
    <property type="entry name" value="Aldedh"/>
    <property type="match status" value="1"/>
</dbReference>
<feature type="region of interest" description="Disordered" evidence="11">
    <location>
        <begin position="590"/>
        <end position="615"/>
    </location>
</feature>
<gene>
    <name evidence="13" type="ORF">DGUA_6G017706</name>
</gene>
<dbReference type="GO" id="GO:0010133">
    <property type="term" value="P:L-proline catabolic process to L-glutamate"/>
    <property type="evidence" value="ECO:0007669"/>
    <property type="project" value="TreeGrafter"/>
</dbReference>
<keyword evidence="6" id="KW-0520">NAD</keyword>
<dbReference type="FunFam" id="3.40.605.10:FF:000006">
    <property type="entry name" value="1-pyrroline-5-carboxylate dehydrogenase"/>
    <property type="match status" value="1"/>
</dbReference>
<dbReference type="Proteomes" id="UP000268350">
    <property type="component" value="Unassembled WGS sequence"/>
</dbReference>
<evidence type="ECO:0000256" key="6">
    <source>
        <dbReference type="ARBA" id="ARBA00023027"/>
    </source>
</evidence>
<evidence type="ECO:0000313" key="13">
    <source>
        <dbReference type="EMBL" id="SPP82940.1"/>
    </source>
</evidence>
<evidence type="ECO:0000256" key="5">
    <source>
        <dbReference type="ARBA" id="ARBA00023002"/>
    </source>
</evidence>
<dbReference type="SUPFAM" id="SSF53720">
    <property type="entry name" value="ALDH-like"/>
    <property type="match status" value="1"/>
</dbReference>
<dbReference type="FunFam" id="3.40.309.10:FF:000005">
    <property type="entry name" value="1-pyrroline-5-carboxylate dehydrogenase 1"/>
    <property type="match status" value="1"/>
</dbReference>
<dbReference type="STRING" id="7266.A0A3B0K4L8"/>
<dbReference type="OMA" id="NVYYPYM"/>
<accession>A0A3B0K4L8</accession>
<dbReference type="EMBL" id="OUUW01000007">
    <property type="protein sequence ID" value="SPP82940.1"/>
    <property type="molecule type" value="Genomic_DNA"/>
</dbReference>
<dbReference type="GO" id="GO:0005759">
    <property type="term" value="C:mitochondrial matrix"/>
    <property type="evidence" value="ECO:0007669"/>
    <property type="project" value="TreeGrafter"/>
</dbReference>
<organism evidence="13 14">
    <name type="scientific">Drosophila guanche</name>
    <name type="common">Fruit fly</name>
    <dbReference type="NCBI Taxonomy" id="7266"/>
    <lineage>
        <taxon>Eukaryota</taxon>
        <taxon>Metazoa</taxon>
        <taxon>Ecdysozoa</taxon>
        <taxon>Arthropoda</taxon>
        <taxon>Hexapoda</taxon>
        <taxon>Insecta</taxon>
        <taxon>Pterygota</taxon>
        <taxon>Neoptera</taxon>
        <taxon>Endopterygota</taxon>
        <taxon>Diptera</taxon>
        <taxon>Brachycera</taxon>
        <taxon>Muscomorpha</taxon>
        <taxon>Ephydroidea</taxon>
        <taxon>Drosophilidae</taxon>
        <taxon>Drosophila</taxon>
        <taxon>Sophophora</taxon>
    </lineage>
</organism>
<comment type="catalytic activity">
    <reaction evidence="10">
        <text>L-glutamate 5-semialdehyde + NAD(+) + H2O = L-glutamate + NADH + 2 H(+)</text>
        <dbReference type="Rhea" id="RHEA:30235"/>
        <dbReference type="ChEBI" id="CHEBI:15377"/>
        <dbReference type="ChEBI" id="CHEBI:15378"/>
        <dbReference type="ChEBI" id="CHEBI:29985"/>
        <dbReference type="ChEBI" id="CHEBI:57540"/>
        <dbReference type="ChEBI" id="CHEBI:57945"/>
        <dbReference type="ChEBI" id="CHEBI:58066"/>
        <dbReference type="EC" id="1.2.1.88"/>
    </reaction>
</comment>
<keyword evidence="5" id="KW-0560">Oxidoreductase</keyword>
<sequence>MMSKAALCIVSSMRSTLPRHGALIKRGVLANASNRSKSDRARLVEHFDPVPIANEKLLEYENGSSERQELDSSLQKILSTVKHVPIVIDGEEHKLGNELLQILPYNIKRPIARYGHASHGMLETAMEKTVEAQERWDRTQLSERMYIWQRAAEMIATKYRFDIVAATMLGQGKTLRQAEMDVAELVDFMRISPAFLRDVASYEPINDCPDTQHNYVRLRGLTGFVAAISPFNYTSIAANLAFTPALMGNAVMWKPSDSAILSNWFVFQAMRDAGLPDGVVNFIPSEETTFAAAVTQHSKLAGIHFTGTAGVLKVLWQLVANNINIYENYPRLVGDSGGKNFHFVHSSADPETAVACTIRAAFEYAGQKCSSCSMLYVPQSLWESHIKQPLLQISSKLFVSKATYCECFYSALINRQAYNRIYMWLRYIGLNPDCELLTGGTCCRKQGYYVDPTIVQVHDLNDRICREELLGPILCVHVYADEQLPQTMAKVAEINHGPIGSVFASDADFIDEAYRVFKFNVANLNVNDKSTGAMVAKQPFGAGHKTGTSDKLGSPHSLLRWTSPQVIKESFKPHLNVYYPYMEISEHIKNIGKPQPKPESKPQTQTETRDDTQVA</sequence>
<evidence type="ECO:0000256" key="2">
    <source>
        <dbReference type="ARBA" id="ARBA00009986"/>
    </source>
</evidence>
<protein>
    <recommendedName>
        <fullName evidence="4">Delta-1-pyrroline-5-carboxylate dehydrogenase, mitochondrial</fullName>
        <ecNumber evidence="3">1.2.1.88</ecNumber>
    </recommendedName>
    <alternativeName>
        <fullName evidence="8">Aldehyde dehydrogenase family 4 member A1</fullName>
    </alternativeName>
    <alternativeName>
        <fullName evidence="9">L-glutamate gamma-semialdehyde dehydrogenase</fullName>
    </alternativeName>
</protein>
<name>A0A3B0K4L8_DROGU</name>
<evidence type="ECO:0000259" key="12">
    <source>
        <dbReference type="Pfam" id="PF00171"/>
    </source>
</evidence>
<dbReference type="OrthoDB" id="5322683at2759"/>
<evidence type="ECO:0000256" key="10">
    <source>
        <dbReference type="ARBA" id="ARBA00048142"/>
    </source>
</evidence>
<reference evidence="14" key="1">
    <citation type="submission" date="2018-01" db="EMBL/GenBank/DDBJ databases">
        <authorList>
            <person name="Alioto T."/>
            <person name="Alioto T."/>
        </authorList>
    </citation>
    <scope>NUCLEOTIDE SEQUENCE [LARGE SCALE GENOMIC DNA]</scope>
</reference>
<evidence type="ECO:0000256" key="7">
    <source>
        <dbReference type="ARBA" id="ARBA00023062"/>
    </source>
</evidence>
<evidence type="ECO:0000256" key="8">
    <source>
        <dbReference type="ARBA" id="ARBA00029864"/>
    </source>
</evidence>
<keyword evidence="14" id="KW-1185">Reference proteome</keyword>
<comment type="pathway">
    <text evidence="1">Amino-acid degradation; L-proline degradation into L-glutamate; L-glutamate from L-proline: step 2/2.</text>
</comment>
<dbReference type="Gene3D" id="3.40.605.10">
    <property type="entry name" value="Aldehyde Dehydrogenase, Chain A, domain 1"/>
    <property type="match status" value="1"/>
</dbReference>
<dbReference type="AlphaFoldDB" id="A0A3B0K4L8"/>
<evidence type="ECO:0000256" key="9">
    <source>
        <dbReference type="ARBA" id="ARBA00032259"/>
    </source>
</evidence>
<evidence type="ECO:0000256" key="4">
    <source>
        <dbReference type="ARBA" id="ARBA00014421"/>
    </source>
</evidence>